<comment type="caution">
    <text evidence="1">The sequence shown here is derived from an EMBL/GenBank/DDBJ whole genome shotgun (WGS) entry which is preliminary data.</text>
</comment>
<evidence type="ECO:0000313" key="1">
    <source>
        <dbReference type="EMBL" id="TDN53642.1"/>
    </source>
</evidence>
<sequence length="155" mass="16632">MILTDACSGFIKRTSCLLLVLTGIISGCQQHSQPKSIVSQPSTTSTEVGTVPSAQLMTETKGPEAVGGSSEGMASTCQQELLALSKVNQAAYAQRKASFDNLLASASVYTNIRGDIGEDTRTTMDALYKYKTQKLCSDIEQSVRQALINRGENFK</sequence>
<dbReference type="Proteomes" id="UP000295530">
    <property type="component" value="Unassembled WGS sequence"/>
</dbReference>
<dbReference type="AlphaFoldDB" id="A0A4V3BN83"/>
<evidence type="ECO:0000313" key="2">
    <source>
        <dbReference type="Proteomes" id="UP000295530"/>
    </source>
</evidence>
<reference evidence="1 2" key="1">
    <citation type="submission" date="2019-03" db="EMBL/GenBank/DDBJ databases">
        <title>Genomic analyses of the natural microbiome of Caenorhabditis elegans.</title>
        <authorList>
            <person name="Samuel B."/>
        </authorList>
    </citation>
    <scope>NUCLEOTIDE SEQUENCE [LARGE SCALE GENOMIC DNA]</scope>
    <source>
        <strain evidence="1 2">BIGb0156</strain>
    </source>
</reference>
<gene>
    <name evidence="1" type="ORF">EC847_11571</name>
</gene>
<protein>
    <submittedName>
        <fullName evidence="1">Uncharacterized protein</fullName>
    </submittedName>
</protein>
<name>A0A4V3BN83_SCAGO</name>
<dbReference type="EMBL" id="SNVX01000015">
    <property type="protein sequence ID" value="TDN53642.1"/>
    <property type="molecule type" value="Genomic_DNA"/>
</dbReference>
<keyword evidence="2" id="KW-1185">Reference proteome</keyword>
<proteinExistence type="predicted"/>
<accession>A0A4V3BN83</accession>
<organism evidence="1 2">
    <name type="scientific">Scandinavium goeteborgense</name>
    <dbReference type="NCBI Taxonomy" id="1851514"/>
    <lineage>
        <taxon>Bacteria</taxon>
        <taxon>Pseudomonadati</taxon>
        <taxon>Pseudomonadota</taxon>
        <taxon>Gammaproteobacteria</taxon>
        <taxon>Enterobacterales</taxon>
        <taxon>Enterobacteriaceae</taxon>
        <taxon>Scandinavium</taxon>
    </lineage>
</organism>